<proteinExistence type="predicted"/>
<evidence type="ECO:0000256" key="1">
    <source>
        <dbReference type="ARBA" id="ARBA00000085"/>
    </source>
</evidence>
<organism evidence="14 15">
    <name type="scientific">Halorientalis regularis</name>
    <dbReference type="NCBI Taxonomy" id="660518"/>
    <lineage>
        <taxon>Archaea</taxon>
        <taxon>Methanobacteriati</taxon>
        <taxon>Methanobacteriota</taxon>
        <taxon>Stenosarchaea group</taxon>
        <taxon>Halobacteria</taxon>
        <taxon>Halobacteriales</taxon>
        <taxon>Haloarculaceae</taxon>
        <taxon>Halorientalis</taxon>
    </lineage>
</organism>
<comment type="subcellular location">
    <subcellularLocation>
        <location evidence="2">Membrane</location>
        <topology evidence="2">Multi-pass membrane protein</topology>
    </subcellularLocation>
</comment>
<keyword evidence="8" id="KW-0067">ATP-binding</keyword>
<evidence type="ECO:0000259" key="13">
    <source>
        <dbReference type="PROSITE" id="PS50109"/>
    </source>
</evidence>
<feature type="transmembrane region" description="Helical" evidence="12">
    <location>
        <begin position="70"/>
        <end position="91"/>
    </location>
</feature>
<dbReference type="CDD" id="cd00082">
    <property type="entry name" value="HisKA"/>
    <property type="match status" value="1"/>
</dbReference>
<dbReference type="GO" id="GO:0016020">
    <property type="term" value="C:membrane"/>
    <property type="evidence" value="ECO:0007669"/>
    <property type="project" value="UniProtKB-SubCell"/>
</dbReference>
<dbReference type="Gene3D" id="3.30.565.10">
    <property type="entry name" value="Histidine kinase-like ATPase, C-terminal domain"/>
    <property type="match status" value="1"/>
</dbReference>
<dbReference type="Pfam" id="PF13188">
    <property type="entry name" value="PAS_8"/>
    <property type="match status" value="1"/>
</dbReference>
<keyword evidence="11 12" id="KW-0472">Membrane</keyword>
<dbReference type="Proteomes" id="UP000199076">
    <property type="component" value="Unassembled WGS sequence"/>
</dbReference>
<dbReference type="InterPro" id="IPR005467">
    <property type="entry name" value="His_kinase_dom"/>
</dbReference>
<evidence type="ECO:0000313" key="14">
    <source>
        <dbReference type="EMBL" id="SDF31347.1"/>
    </source>
</evidence>
<keyword evidence="6" id="KW-0547">Nucleotide-binding</keyword>
<keyword evidence="10" id="KW-0902">Two-component regulatory system</keyword>
<protein>
    <recommendedName>
        <fullName evidence="3">histidine kinase</fullName>
        <ecNumber evidence="3">2.7.13.3</ecNumber>
    </recommendedName>
</protein>
<evidence type="ECO:0000256" key="2">
    <source>
        <dbReference type="ARBA" id="ARBA00004141"/>
    </source>
</evidence>
<evidence type="ECO:0000256" key="8">
    <source>
        <dbReference type="ARBA" id="ARBA00022840"/>
    </source>
</evidence>
<dbReference type="NCBIfam" id="TIGR00229">
    <property type="entry name" value="sensory_box"/>
    <property type="match status" value="1"/>
</dbReference>
<feature type="transmembrane region" description="Helical" evidence="12">
    <location>
        <begin position="144"/>
        <end position="166"/>
    </location>
</feature>
<keyword evidence="4" id="KW-0808">Transferase</keyword>
<dbReference type="RefSeq" id="WP_092690439.1">
    <property type="nucleotide sequence ID" value="NZ_FNBK01000005.1"/>
</dbReference>
<dbReference type="GO" id="GO:0005524">
    <property type="term" value="F:ATP binding"/>
    <property type="evidence" value="ECO:0007669"/>
    <property type="project" value="UniProtKB-KW"/>
</dbReference>
<keyword evidence="15" id="KW-1185">Reference proteome</keyword>
<name>A0A1G7K2K0_9EURY</name>
<dbReference type="SUPFAM" id="SSF55874">
    <property type="entry name" value="ATPase domain of HSP90 chaperone/DNA topoisomerase II/histidine kinase"/>
    <property type="match status" value="1"/>
</dbReference>
<evidence type="ECO:0000256" key="4">
    <source>
        <dbReference type="ARBA" id="ARBA00022679"/>
    </source>
</evidence>
<gene>
    <name evidence="14" type="ORF">SAMN05216218_105147</name>
</gene>
<evidence type="ECO:0000256" key="12">
    <source>
        <dbReference type="SAM" id="Phobius"/>
    </source>
</evidence>
<dbReference type="CDD" id="cd00075">
    <property type="entry name" value="HATPase"/>
    <property type="match status" value="1"/>
</dbReference>
<evidence type="ECO:0000256" key="3">
    <source>
        <dbReference type="ARBA" id="ARBA00012438"/>
    </source>
</evidence>
<dbReference type="PROSITE" id="PS50109">
    <property type="entry name" value="HIS_KIN"/>
    <property type="match status" value="1"/>
</dbReference>
<dbReference type="InterPro" id="IPR003661">
    <property type="entry name" value="HisK_dim/P_dom"/>
</dbReference>
<dbReference type="STRING" id="660518.SAMN05216218_105147"/>
<evidence type="ECO:0000313" key="15">
    <source>
        <dbReference type="Proteomes" id="UP000199076"/>
    </source>
</evidence>
<keyword evidence="9 12" id="KW-1133">Transmembrane helix</keyword>
<dbReference type="PANTHER" id="PTHR42878:SF7">
    <property type="entry name" value="SENSOR HISTIDINE KINASE GLRK"/>
    <property type="match status" value="1"/>
</dbReference>
<evidence type="ECO:0000256" key="10">
    <source>
        <dbReference type="ARBA" id="ARBA00023012"/>
    </source>
</evidence>
<sequence>MFPGPELYGALMMLAGLPAIYLIRLFWDHRGRPSGRWFVVTFTGMGGWAVFWGLMLLFDSYSLSTASFNLVLLFVNISVIGWFFIAVEYVWQKRVTARTVLPFLIIPSAIQILAWTNPIHMLMWGPETQVTPSGIFNPDYEIGFYIHAAHAYLLAIASIVLLSAVYVEREKLYRKQTLLLLLGGLIPIATSIVFFFRTVPRYYLNPTPLGFLVGTTIWGWGLFRYRLLEAMPIARRTVLNEMDEGILIVDDQKIVTDSNPALRQILGVARDPVGDRLRDVLAEYPSLFSQLEGEYVHDETVTVTVQGEDRHLTVNKFPVFQDDSSPGDVIVFNDQTELLQYEEELELLKEVFSRVLRHDIRNKLNVIRAHGELLSNCVDPKYRNHTETIVQTSDSIIDTAEKARVIGSLVETDRESYEIDLVQEVEATADWARQSFPDAEIELDTAPQAWVLADEAISLAIKSLIENAIVHSEKSTPRVRVSVSCHDDVRLEITDNGPGLTDQERQIFDGRPIDQLNHSTGLGLWLVKWVCLNSDADITVDSATSGTRVTIRLDRVRSRPRTMSRGA</sequence>
<evidence type="ECO:0000256" key="11">
    <source>
        <dbReference type="ARBA" id="ARBA00023136"/>
    </source>
</evidence>
<dbReference type="SMART" id="SM00387">
    <property type="entry name" value="HATPase_c"/>
    <property type="match status" value="1"/>
</dbReference>
<feature type="transmembrane region" description="Helical" evidence="12">
    <location>
        <begin position="37"/>
        <end position="58"/>
    </location>
</feature>
<dbReference type="GO" id="GO:0000155">
    <property type="term" value="F:phosphorelay sensor kinase activity"/>
    <property type="evidence" value="ECO:0007669"/>
    <property type="project" value="InterPro"/>
</dbReference>
<dbReference type="SUPFAM" id="SSF55785">
    <property type="entry name" value="PYP-like sensor domain (PAS domain)"/>
    <property type="match status" value="1"/>
</dbReference>
<dbReference type="OrthoDB" id="230688at2157"/>
<dbReference type="InterPro" id="IPR050351">
    <property type="entry name" value="BphY/WalK/GraS-like"/>
</dbReference>
<dbReference type="EMBL" id="FNBK01000005">
    <property type="protein sequence ID" value="SDF31347.1"/>
    <property type="molecule type" value="Genomic_DNA"/>
</dbReference>
<dbReference type="Pfam" id="PF16927">
    <property type="entry name" value="HisKA_7TM"/>
    <property type="match status" value="1"/>
</dbReference>
<reference evidence="15" key="1">
    <citation type="submission" date="2016-10" db="EMBL/GenBank/DDBJ databases">
        <authorList>
            <person name="Varghese N."/>
            <person name="Submissions S."/>
        </authorList>
    </citation>
    <scope>NUCLEOTIDE SEQUENCE [LARGE SCALE GENOMIC DNA]</scope>
    <source>
        <strain evidence="15">IBRC-M 10760</strain>
    </source>
</reference>
<feature type="transmembrane region" description="Helical" evidence="12">
    <location>
        <begin position="178"/>
        <end position="196"/>
    </location>
</feature>
<dbReference type="AlphaFoldDB" id="A0A1G7K2K0"/>
<dbReference type="Gene3D" id="3.30.450.20">
    <property type="entry name" value="PAS domain"/>
    <property type="match status" value="1"/>
</dbReference>
<dbReference type="InterPro" id="IPR031621">
    <property type="entry name" value="HisKA_7TM"/>
</dbReference>
<dbReference type="PANTHER" id="PTHR42878">
    <property type="entry name" value="TWO-COMPONENT HISTIDINE KINASE"/>
    <property type="match status" value="1"/>
</dbReference>
<dbReference type="GO" id="GO:0000156">
    <property type="term" value="F:phosphorelay response regulator activity"/>
    <property type="evidence" value="ECO:0007669"/>
    <property type="project" value="TreeGrafter"/>
</dbReference>
<evidence type="ECO:0000256" key="9">
    <source>
        <dbReference type="ARBA" id="ARBA00022989"/>
    </source>
</evidence>
<evidence type="ECO:0000256" key="6">
    <source>
        <dbReference type="ARBA" id="ARBA00022741"/>
    </source>
</evidence>
<dbReference type="EC" id="2.7.13.3" evidence="3"/>
<accession>A0A1G7K2K0</accession>
<dbReference type="InterPro" id="IPR000014">
    <property type="entry name" value="PAS"/>
</dbReference>
<feature type="transmembrane region" description="Helical" evidence="12">
    <location>
        <begin position="103"/>
        <end position="124"/>
    </location>
</feature>
<comment type="catalytic activity">
    <reaction evidence="1">
        <text>ATP + protein L-histidine = ADP + protein N-phospho-L-histidine.</text>
        <dbReference type="EC" id="2.7.13.3"/>
    </reaction>
</comment>
<dbReference type="GO" id="GO:0007234">
    <property type="term" value="P:osmosensory signaling via phosphorelay pathway"/>
    <property type="evidence" value="ECO:0007669"/>
    <property type="project" value="TreeGrafter"/>
</dbReference>
<keyword evidence="5 12" id="KW-0812">Transmembrane</keyword>
<evidence type="ECO:0000256" key="7">
    <source>
        <dbReference type="ARBA" id="ARBA00022777"/>
    </source>
</evidence>
<feature type="transmembrane region" description="Helical" evidence="12">
    <location>
        <begin position="6"/>
        <end position="25"/>
    </location>
</feature>
<dbReference type="InterPro" id="IPR035965">
    <property type="entry name" value="PAS-like_dom_sf"/>
</dbReference>
<evidence type="ECO:0000256" key="5">
    <source>
        <dbReference type="ARBA" id="ARBA00022692"/>
    </source>
</evidence>
<feature type="transmembrane region" description="Helical" evidence="12">
    <location>
        <begin position="208"/>
        <end position="227"/>
    </location>
</feature>
<dbReference type="Pfam" id="PF02518">
    <property type="entry name" value="HATPase_c"/>
    <property type="match status" value="1"/>
</dbReference>
<dbReference type="InterPro" id="IPR036890">
    <property type="entry name" value="HATPase_C_sf"/>
</dbReference>
<keyword evidence="7" id="KW-0418">Kinase</keyword>
<dbReference type="GO" id="GO:0030295">
    <property type="term" value="F:protein kinase activator activity"/>
    <property type="evidence" value="ECO:0007669"/>
    <property type="project" value="TreeGrafter"/>
</dbReference>
<feature type="domain" description="Histidine kinase" evidence="13">
    <location>
        <begin position="355"/>
        <end position="557"/>
    </location>
</feature>
<dbReference type="InterPro" id="IPR003594">
    <property type="entry name" value="HATPase_dom"/>
</dbReference>